<keyword evidence="1" id="KW-0175">Coiled coil</keyword>
<protein>
    <submittedName>
        <fullName evidence="3">Uncharacterized protein</fullName>
    </submittedName>
</protein>
<keyword evidence="2" id="KW-0812">Transmembrane</keyword>
<sequence>MNSTSISQQPNFDVLLNQLEHNRALILRLNDKKEELGENELVIQREIRLRRDELQQKVDNIDELIADHKRELEDNPQRGELGKDDLDVNLEKLNQRQQDYKDRYQNAEFQKIKMEDDEYYPVQDWDFELQDDKTFPPFIPRETRQVCTHKAENKLNGKSTHITSNRRVNYSIAHFVYADDGSPLDNRYIWYWMEERNHYVGTGEVDWAPTDPQVAITNSSGFAQPILVTSSNLMIETNKETKEGRLRLEKTLSTQAFKNQRVGEKSYASYGISSSAITLTTRARFFAYPLDEYPFLSKSMETLSAMKKEEANNASSGDCSESVVAFGVSPDEIDTSKNKYQEYLYNDKIAVHCTLPEWDRRLRKALDITQRQINEYNLVLSAFYVRLSALNEMIDLVKLQTEYPFKGVEKMDWTALTLNGIKMKVLGMTWDVFFRNEDKERILEAADRESLYKALVALRNAMMETMENPESAGSKLHNALAREKENVNRSCDQLWNLINSSALKFELQRYVECAKAAINDESQHEHIKDGFVPGPYMVEEGNWALIFNTIAECYAALSSSSKHKQKLFDEVVSPSLELLLLIDPDHEVYKQFDSVWGSVDDNDEMVAVGIGSNDKRAAKDNAYILEQVDSLLELSTKEIDSKSSSLLDVVFSEDVLITFEQIWSLKGLVIPGPGSPCVLQVILSCFQKEIFSELYKKIKGDSAYHLRFFNSVSRVFKVLEVAKGTSRVVDLSDIFRSFVVTQDKQGNKERRFAASKSLKRYSENIANGDGGLTDTFYKHFDGRQSKYKQFAFAKVLYVYYNLTTTIQTALSIEDQAKEKGWDSNRVQLELIKSTLTVTSDTLSMAKSIAVVIERLKVTTIGKGNFDFSIKLLGSSLDHLAKILTVVTLITTAIDINEHDPADGDALLMASTASLIADSLLLYGWMASSGVLVVVGTAITVLVIAVELVQMYQLANSAEAQKRLLTLWSQFKEGFERDKVTALINSSEVVTTLRDYRSRTPLELDVDEHYNTSKDELIKVLHSSPFEQLKFCQKTKEEVVIVADKLSESIWEQFTNKGYVELGGLSWRAVIPMYLLGYQKPHIESLVTLDTRLDEFSGIKNINDIINYYEQVKNINIDLGNNKESVFISMVNSNIEHQSDRIHIATLLERGVFIPPNKKEQRFFLDSVWQHETYRIPKLKSEGFK</sequence>
<feature type="coiled-coil region" evidence="1">
    <location>
        <begin position="44"/>
        <end position="110"/>
    </location>
</feature>
<dbReference type="PATRIC" id="fig|80852.17.peg.1598"/>
<organism evidence="3 4">
    <name type="scientific">Aliivibrio wodanis</name>
    <dbReference type="NCBI Taxonomy" id="80852"/>
    <lineage>
        <taxon>Bacteria</taxon>
        <taxon>Pseudomonadati</taxon>
        <taxon>Pseudomonadota</taxon>
        <taxon>Gammaproteobacteria</taxon>
        <taxon>Vibrionales</taxon>
        <taxon>Vibrionaceae</taxon>
        <taxon>Aliivibrio</taxon>
    </lineage>
</organism>
<evidence type="ECO:0000256" key="1">
    <source>
        <dbReference type="SAM" id="Coils"/>
    </source>
</evidence>
<keyword evidence="2" id="KW-1133">Transmembrane helix</keyword>
<feature type="transmembrane region" description="Helical" evidence="2">
    <location>
        <begin position="919"/>
        <end position="945"/>
    </location>
</feature>
<gene>
    <name evidence="3" type="ORF">AWOD_I_1551</name>
</gene>
<dbReference type="EMBL" id="LN554846">
    <property type="protein sequence ID" value="CED71623.1"/>
    <property type="molecule type" value="Genomic_DNA"/>
</dbReference>
<name>A0A090IQI8_9GAMM</name>
<reference evidence="4" key="1">
    <citation type="submission" date="2014-09" db="EMBL/GenBank/DDBJ databases">
        <authorList>
            <person name="Hjerde E."/>
        </authorList>
    </citation>
    <scope>NUCLEOTIDE SEQUENCE [LARGE SCALE GENOMIC DNA]</scope>
    <source>
        <strain evidence="4">06/09/139</strain>
    </source>
</reference>
<evidence type="ECO:0000313" key="3">
    <source>
        <dbReference type="EMBL" id="CED71623.1"/>
    </source>
</evidence>
<dbReference type="OrthoDB" id="5918332at2"/>
<dbReference type="HOGENOM" id="CLU_269470_0_0_6"/>
<keyword evidence="2" id="KW-0472">Membrane</keyword>
<evidence type="ECO:0000313" key="4">
    <source>
        <dbReference type="Proteomes" id="UP000032427"/>
    </source>
</evidence>
<evidence type="ECO:0000256" key="2">
    <source>
        <dbReference type="SAM" id="Phobius"/>
    </source>
</evidence>
<accession>A0A090IQI8</accession>
<dbReference type="Proteomes" id="UP000032427">
    <property type="component" value="Chromosome 1"/>
</dbReference>
<dbReference type="GeneID" id="28541111"/>
<dbReference type="STRING" id="80852.AWOD_I_1551"/>
<dbReference type="KEGG" id="awd:AWOD_I_1551"/>
<proteinExistence type="predicted"/>
<dbReference type="AlphaFoldDB" id="A0A090IQI8"/>
<keyword evidence="4" id="KW-1185">Reference proteome</keyword>